<dbReference type="GO" id="GO:0004674">
    <property type="term" value="F:protein serine/threonine kinase activity"/>
    <property type="evidence" value="ECO:0007669"/>
    <property type="project" value="UniProtKB-KW"/>
</dbReference>
<evidence type="ECO:0000256" key="6">
    <source>
        <dbReference type="SAM" id="MobiDB-lite"/>
    </source>
</evidence>
<dbReference type="GO" id="GO:0005524">
    <property type="term" value="F:ATP binding"/>
    <property type="evidence" value="ECO:0007669"/>
    <property type="project" value="UniProtKB-KW"/>
</dbReference>
<dbReference type="InterPro" id="IPR008271">
    <property type="entry name" value="Ser/Thr_kinase_AS"/>
</dbReference>
<evidence type="ECO:0000256" key="4">
    <source>
        <dbReference type="ARBA" id="ARBA00022777"/>
    </source>
</evidence>
<dbReference type="PROSITE" id="PS00108">
    <property type="entry name" value="PROTEIN_KINASE_ST"/>
    <property type="match status" value="1"/>
</dbReference>
<keyword evidence="4" id="KW-0418">Kinase</keyword>
<dbReference type="PROSITE" id="PS50011">
    <property type="entry name" value="PROTEIN_KINASE_DOM"/>
    <property type="match status" value="1"/>
</dbReference>
<feature type="compositionally biased region" description="Acidic residues" evidence="6">
    <location>
        <begin position="219"/>
        <end position="229"/>
    </location>
</feature>
<accession>A0A2G8KI15</accession>
<dbReference type="InterPro" id="IPR000719">
    <property type="entry name" value="Prot_kinase_dom"/>
</dbReference>
<keyword evidence="9" id="KW-1185">Reference proteome</keyword>
<reference evidence="8 9" key="1">
    <citation type="journal article" date="2017" name="PLoS Biol.">
        <title>The sea cucumber genome provides insights into morphological evolution and visceral regeneration.</title>
        <authorList>
            <person name="Zhang X."/>
            <person name="Sun L."/>
            <person name="Yuan J."/>
            <person name="Sun Y."/>
            <person name="Gao Y."/>
            <person name="Zhang L."/>
            <person name="Li S."/>
            <person name="Dai H."/>
            <person name="Hamel J.F."/>
            <person name="Liu C."/>
            <person name="Yu Y."/>
            <person name="Liu S."/>
            <person name="Lin W."/>
            <person name="Guo K."/>
            <person name="Jin S."/>
            <person name="Xu P."/>
            <person name="Storey K.B."/>
            <person name="Huan P."/>
            <person name="Zhang T."/>
            <person name="Zhou Y."/>
            <person name="Zhang J."/>
            <person name="Lin C."/>
            <person name="Li X."/>
            <person name="Xing L."/>
            <person name="Huo D."/>
            <person name="Sun M."/>
            <person name="Wang L."/>
            <person name="Mercier A."/>
            <person name="Li F."/>
            <person name="Yang H."/>
            <person name="Xiang J."/>
        </authorList>
    </citation>
    <scope>NUCLEOTIDE SEQUENCE [LARGE SCALE GENOMIC DNA]</scope>
    <source>
        <strain evidence="8">Shaxun</strain>
        <tissue evidence="8">Muscle</tissue>
    </source>
</reference>
<organism evidence="8 9">
    <name type="scientific">Stichopus japonicus</name>
    <name type="common">Sea cucumber</name>
    <dbReference type="NCBI Taxonomy" id="307972"/>
    <lineage>
        <taxon>Eukaryota</taxon>
        <taxon>Metazoa</taxon>
        <taxon>Echinodermata</taxon>
        <taxon>Eleutherozoa</taxon>
        <taxon>Echinozoa</taxon>
        <taxon>Holothuroidea</taxon>
        <taxon>Aspidochirotacea</taxon>
        <taxon>Aspidochirotida</taxon>
        <taxon>Stichopodidae</taxon>
        <taxon>Apostichopus</taxon>
    </lineage>
</organism>
<keyword evidence="5" id="KW-0067">ATP-binding</keyword>
<keyword evidence="3" id="KW-0547">Nucleotide-binding</keyword>
<dbReference type="PANTHER" id="PTHR24058">
    <property type="entry name" value="DUAL SPECIFICITY PROTEIN KINASE"/>
    <property type="match status" value="1"/>
</dbReference>
<evidence type="ECO:0000256" key="1">
    <source>
        <dbReference type="ARBA" id="ARBA00022527"/>
    </source>
</evidence>
<feature type="domain" description="Protein kinase" evidence="7">
    <location>
        <begin position="334"/>
        <end position="579"/>
    </location>
</feature>
<dbReference type="SUPFAM" id="SSF56112">
    <property type="entry name" value="Protein kinase-like (PK-like)"/>
    <property type="match status" value="1"/>
</dbReference>
<dbReference type="Proteomes" id="UP000230750">
    <property type="component" value="Unassembled WGS sequence"/>
</dbReference>
<gene>
    <name evidence="8" type="ORF">BSL78_15533</name>
</gene>
<dbReference type="EMBL" id="MRZV01000571">
    <property type="protein sequence ID" value="PIK47610.1"/>
    <property type="molecule type" value="Genomic_DNA"/>
</dbReference>
<evidence type="ECO:0000259" key="7">
    <source>
        <dbReference type="PROSITE" id="PS50011"/>
    </source>
</evidence>
<keyword evidence="2" id="KW-0808">Transferase</keyword>
<evidence type="ECO:0000256" key="3">
    <source>
        <dbReference type="ARBA" id="ARBA00022741"/>
    </source>
</evidence>
<dbReference type="OrthoDB" id="10067432at2759"/>
<comment type="caution">
    <text evidence="8">The sequence shown here is derived from an EMBL/GenBank/DDBJ whole genome shotgun (WGS) entry which is preliminary data.</text>
</comment>
<protein>
    <recommendedName>
        <fullName evidence="7">Protein kinase domain-containing protein</fullName>
    </recommendedName>
</protein>
<evidence type="ECO:0000313" key="9">
    <source>
        <dbReference type="Proteomes" id="UP000230750"/>
    </source>
</evidence>
<sequence>MPSGSSITGSTSGLALQPQSSCLRLQDQENNVNFNCSKDVTLAHATALPKPCDVSHIPPAIDLVKVRNAQNNGSINHIIQTPIKPHSSTRARSHSEQPLKLTPLPAPRELVPGQESKLAINKQDGDASRVDGLVAGSRSEVELDGYAAKTHKVLIRNVNIARYPSVSRNELPSDKAPLIHPNVNWAQPRKVAIIPVPFYTDTTAEPIETTAEPVAATTEPDEGTAEPDEATAKSVEATAEPVKPTTEQVIATDEEVKATAELLKATAEQLVCRLCLQFAITKPTPIKTETTAEPVEATADPVEATAELVKAIAEPFKAKAEPVNETAEPVKETVKPIKTTAEQVNAKSKPVQAMTELVLIKHTLTPDKNVVVRKTTAAKLQHLFPECELLLQSDLQHVLHPTTNKPITLGRGAFGVDAKVEVQMLTKLRGLKCVPELFGIVPAEGNTGVPSVVQEFIGDQDTLMTCTIKTAIRKKIFSADVIVRVALRIVKALIDVQSRGIFHCDLKPDNIMLMPQLQGGQDPHIKIIDFGRAVSTAHKPKYEHLTPERQGEVLQRSAHIAPEVVLGLLPYSEIQRFIH</sequence>
<dbReference type="AlphaFoldDB" id="A0A2G8KI15"/>
<dbReference type="STRING" id="307972.A0A2G8KI15"/>
<name>A0A2G8KI15_STIJA</name>
<proteinExistence type="predicted"/>
<dbReference type="Gene3D" id="1.10.510.10">
    <property type="entry name" value="Transferase(Phosphotransferase) domain 1"/>
    <property type="match status" value="1"/>
</dbReference>
<evidence type="ECO:0000313" key="8">
    <source>
        <dbReference type="EMBL" id="PIK47610.1"/>
    </source>
</evidence>
<dbReference type="InterPro" id="IPR050494">
    <property type="entry name" value="Ser_Thr_dual-spec_kinase"/>
</dbReference>
<dbReference type="InterPro" id="IPR011009">
    <property type="entry name" value="Kinase-like_dom_sf"/>
</dbReference>
<evidence type="ECO:0000256" key="5">
    <source>
        <dbReference type="ARBA" id="ARBA00022840"/>
    </source>
</evidence>
<keyword evidence="1" id="KW-0723">Serine/threonine-protein kinase</keyword>
<evidence type="ECO:0000256" key="2">
    <source>
        <dbReference type="ARBA" id="ARBA00022679"/>
    </source>
</evidence>
<feature type="region of interest" description="Disordered" evidence="6">
    <location>
        <begin position="211"/>
        <end position="246"/>
    </location>
</feature>
<dbReference type="Pfam" id="PF00069">
    <property type="entry name" value="Pkinase"/>
    <property type="match status" value="1"/>
</dbReference>
<dbReference type="SMART" id="SM00220">
    <property type="entry name" value="S_TKc"/>
    <property type="match status" value="1"/>
</dbReference>
<feature type="region of interest" description="Disordered" evidence="6">
    <location>
        <begin position="84"/>
        <end position="107"/>
    </location>
</feature>